<dbReference type="InterPro" id="IPR048020">
    <property type="entry name" value="Transpos_IS3"/>
</dbReference>
<dbReference type="Gene3D" id="3.30.420.10">
    <property type="entry name" value="Ribonuclease H-like superfamily/Ribonuclease H"/>
    <property type="match status" value="1"/>
</dbReference>
<dbReference type="InterPro" id="IPR050900">
    <property type="entry name" value="Transposase_IS3/IS150/IS904"/>
</dbReference>
<dbReference type="Pfam" id="PF00665">
    <property type="entry name" value="rve"/>
    <property type="match status" value="1"/>
</dbReference>
<dbReference type="InterPro" id="IPR001584">
    <property type="entry name" value="Integrase_cat-core"/>
</dbReference>
<dbReference type="InterPro" id="IPR012337">
    <property type="entry name" value="RNaseH-like_sf"/>
</dbReference>
<sequence>MERRESLKKRIAMIFTESRRTYGYRRVHAALARRGDRCGAELVRMMMRELGLAPVGRRRRPVTTVPAPDAHATPDLVRRDFTADRPGHKLVGDITYIPTGQGWLYLATVIDCATRKIIGWSCADHLKTSLVRDAITMAATRTTLALDAIFHSDRGTQGGFNRSSQHRPVVWRVTVG</sequence>
<dbReference type="OrthoDB" id="3254719at2"/>
<dbReference type="Pfam" id="PF13276">
    <property type="entry name" value="HTH_21"/>
    <property type="match status" value="1"/>
</dbReference>
<dbReference type="EMBL" id="PTIX01000029">
    <property type="protein sequence ID" value="PPK63290.1"/>
    <property type="molecule type" value="Genomic_DNA"/>
</dbReference>
<dbReference type="NCBIfam" id="NF033516">
    <property type="entry name" value="transpos_IS3"/>
    <property type="match status" value="1"/>
</dbReference>
<protein>
    <submittedName>
        <fullName evidence="3">Integrase-like protein</fullName>
    </submittedName>
</protein>
<comment type="caution">
    <text evidence="3">The sequence shown here is derived from an EMBL/GenBank/DDBJ whole genome shotgun (WGS) entry which is preliminary data.</text>
</comment>
<accession>A0A2S6GDK1</accession>
<name>A0A2S6GDK1_9PSEU</name>
<dbReference type="AlphaFoldDB" id="A0A2S6GDK1"/>
<dbReference type="PANTHER" id="PTHR46889">
    <property type="entry name" value="TRANSPOSASE INSF FOR INSERTION SEQUENCE IS3B-RELATED"/>
    <property type="match status" value="1"/>
</dbReference>
<dbReference type="GO" id="GO:0015074">
    <property type="term" value="P:DNA integration"/>
    <property type="evidence" value="ECO:0007669"/>
    <property type="project" value="InterPro"/>
</dbReference>
<organism evidence="3 4">
    <name type="scientific">Actinokineospora auranticolor</name>
    <dbReference type="NCBI Taxonomy" id="155976"/>
    <lineage>
        <taxon>Bacteria</taxon>
        <taxon>Bacillati</taxon>
        <taxon>Actinomycetota</taxon>
        <taxon>Actinomycetes</taxon>
        <taxon>Pseudonocardiales</taxon>
        <taxon>Pseudonocardiaceae</taxon>
        <taxon>Actinokineospora</taxon>
    </lineage>
</organism>
<evidence type="ECO:0000313" key="4">
    <source>
        <dbReference type="Proteomes" id="UP000239203"/>
    </source>
</evidence>
<reference evidence="3 4" key="1">
    <citation type="submission" date="2018-02" db="EMBL/GenBank/DDBJ databases">
        <title>Genomic Encyclopedia of Archaeal and Bacterial Type Strains, Phase II (KMG-II): from individual species to whole genera.</title>
        <authorList>
            <person name="Goeker M."/>
        </authorList>
    </citation>
    <scope>NUCLEOTIDE SEQUENCE [LARGE SCALE GENOMIC DNA]</scope>
    <source>
        <strain evidence="3 4">YU 961-1</strain>
    </source>
</reference>
<dbReference type="PANTHER" id="PTHR46889:SF4">
    <property type="entry name" value="TRANSPOSASE INSO FOR INSERTION SEQUENCE ELEMENT IS911B-RELATED"/>
    <property type="match status" value="1"/>
</dbReference>
<gene>
    <name evidence="3" type="ORF">CLV40_1293</name>
</gene>
<dbReference type="GO" id="GO:0003676">
    <property type="term" value="F:nucleic acid binding"/>
    <property type="evidence" value="ECO:0007669"/>
    <property type="project" value="InterPro"/>
</dbReference>
<dbReference type="InterPro" id="IPR036397">
    <property type="entry name" value="RNaseH_sf"/>
</dbReference>
<comment type="function">
    <text evidence="1">Involved in the transposition of the insertion sequence.</text>
</comment>
<evidence type="ECO:0000256" key="1">
    <source>
        <dbReference type="ARBA" id="ARBA00002286"/>
    </source>
</evidence>
<evidence type="ECO:0000259" key="2">
    <source>
        <dbReference type="PROSITE" id="PS50994"/>
    </source>
</evidence>
<dbReference type="InterPro" id="IPR025948">
    <property type="entry name" value="HTH-like_dom"/>
</dbReference>
<proteinExistence type="predicted"/>
<dbReference type="SUPFAM" id="SSF53098">
    <property type="entry name" value="Ribonuclease H-like"/>
    <property type="match status" value="1"/>
</dbReference>
<evidence type="ECO:0000313" key="3">
    <source>
        <dbReference type="EMBL" id="PPK63290.1"/>
    </source>
</evidence>
<dbReference type="PROSITE" id="PS50994">
    <property type="entry name" value="INTEGRASE"/>
    <property type="match status" value="1"/>
</dbReference>
<feature type="domain" description="Integrase catalytic" evidence="2">
    <location>
        <begin position="82"/>
        <end position="176"/>
    </location>
</feature>
<dbReference type="Proteomes" id="UP000239203">
    <property type="component" value="Unassembled WGS sequence"/>
</dbReference>
<keyword evidence="4" id="KW-1185">Reference proteome</keyword>